<dbReference type="InterPro" id="IPR003903">
    <property type="entry name" value="UIM_dom"/>
</dbReference>
<evidence type="ECO:0000256" key="4">
    <source>
        <dbReference type="ARBA" id="ARBA00022741"/>
    </source>
</evidence>
<dbReference type="GO" id="GO:0005634">
    <property type="term" value="C:nucleus"/>
    <property type="evidence" value="ECO:0007669"/>
    <property type="project" value="TreeGrafter"/>
</dbReference>
<dbReference type="SMART" id="SM00327">
    <property type="entry name" value="VWA"/>
    <property type="match status" value="1"/>
</dbReference>
<evidence type="ECO:0000256" key="7">
    <source>
        <dbReference type="ARBA" id="ARBA00022942"/>
    </source>
</evidence>
<dbReference type="PROSITE" id="PS00674">
    <property type="entry name" value="AAA"/>
    <property type="match status" value="1"/>
</dbReference>
<organism evidence="15 16">
    <name type="scientific">Deinandra increscens subsp. villosa</name>
    <dbReference type="NCBI Taxonomy" id="3103831"/>
    <lineage>
        <taxon>Eukaryota</taxon>
        <taxon>Viridiplantae</taxon>
        <taxon>Streptophyta</taxon>
        <taxon>Embryophyta</taxon>
        <taxon>Tracheophyta</taxon>
        <taxon>Spermatophyta</taxon>
        <taxon>Magnoliopsida</taxon>
        <taxon>eudicotyledons</taxon>
        <taxon>Gunneridae</taxon>
        <taxon>Pentapetalae</taxon>
        <taxon>asterids</taxon>
        <taxon>campanulids</taxon>
        <taxon>Asterales</taxon>
        <taxon>Asteraceae</taxon>
        <taxon>Asteroideae</taxon>
        <taxon>Heliantheae alliance</taxon>
        <taxon>Madieae</taxon>
        <taxon>Madiinae</taxon>
        <taxon>Deinandra</taxon>
    </lineage>
</organism>
<dbReference type="GO" id="GO:0005524">
    <property type="term" value="F:ATP binding"/>
    <property type="evidence" value="ECO:0007669"/>
    <property type="project" value="UniProtKB-KW"/>
</dbReference>
<evidence type="ECO:0000256" key="12">
    <source>
        <dbReference type="ARBA" id="ARBA00071116"/>
    </source>
</evidence>
<evidence type="ECO:0000256" key="8">
    <source>
        <dbReference type="ARBA" id="ARBA00032509"/>
    </source>
</evidence>
<dbReference type="GO" id="GO:0043161">
    <property type="term" value="P:proteasome-mediated ubiquitin-dependent protein catabolic process"/>
    <property type="evidence" value="ECO:0007669"/>
    <property type="project" value="TreeGrafter"/>
</dbReference>
<dbReference type="GO" id="GO:0005829">
    <property type="term" value="C:cytosol"/>
    <property type="evidence" value="ECO:0007669"/>
    <property type="project" value="TreeGrafter"/>
</dbReference>
<evidence type="ECO:0000256" key="2">
    <source>
        <dbReference type="ARBA" id="ARBA00022593"/>
    </source>
</evidence>
<feature type="domain" description="VWFA" evidence="14">
    <location>
        <begin position="1"/>
        <end position="183"/>
    </location>
</feature>
<dbReference type="PROSITE" id="PS50234">
    <property type="entry name" value="VWFA"/>
    <property type="match status" value="1"/>
</dbReference>
<dbReference type="SUPFAM" id="SSF54585">
    <property type="entry name" value="Cdc48 domain 2-like"/>
    <property type="match status" value="1"/>
</dbReference>
<dbReference type="CDD" id="cd01452">
    <property type="entry name" value="VWA_26S_proteasome_subunit"/>
    <property type="match status" value="1"/>
</dbReference>
<keyword evidence="4" id="KW-0547">Nucleotide-binding</keyword>
<dbReference type="SMART" id="SM00382">
    <property type="entry name" value="AAA"/>
    <property type="match status" value="1"/>
</dbReference>
<evidence type="ECO:0000256" key="1">
    <source>
        <dbReference type="ARBA" id="ARBA00005574"/>
    </source>
</evidence>
<gene>
    <name evidence="15" type="ORF">SSX86_023783</name>
</gene>
<dbReference type="SUPFAM" id="SSF52540">
    <property type="entry name" value="P-loop containing nucleoside triphosphate hydrolases"/>
    <property type="match status" value="2"/>
</dbReference>
<feature type="compositionally biased region" description="Polar residues" evidence="13">
    <location>
        <begin position="253"/>
        <end position="268"/>
    </location>
</feature>
<evidence type="ECO:0000256" key="13">
    <source>
        <dbReference type="SAM" id="MobiDB-lite"/>
    </source>
</evidence>
<dbReference type="Pfam" id="PF13519">
    <property type="entry name" value="VWA_2"/>
    <property type="match status" value="1"/>
</dbReference>
<name>A0AAP0CM93_9ASTR</name>
<feature type="region of interest" description="Disordered" evidence="13">
    <location>
        <begin position="232"/>
        <end position="278"/>
    </location>
</feature>
<dbReference type="InterPro" id="IPR041569">
    <property type="entry name" value="AAA_lid_3"/>
</dbReference>
<evidence type="ECO:0000313" key="16">
    <source>
        <dbReference type="Proteomes" id="UP001408789"/>
    </source>
</evidence>
<dbReference type="InterPro" id="IPR029067">
    <property type="entry name" value="CDC48_domain_2-like_sf"/>
</dbReference>
<evidence type="ECO:0000256" key="6">
    <source>
        <dbReference type="ARBA" id="ARBA00022927"/>
    </source>
</evidence>
<keyword evidence="6" id="KW-0653">Protein transport</keyword>
<dbReference type="SUPFAM" id="SSF53300">
    <property type="entry name" value="vWA-like"/>
    <property type="match status" value="1"/>
</dbReference>
<dbReference type="Gene3D" id="3.40.50.410">
    <property type="entry name" value="von Willebrand factor, type A domain"/>
    <property type="match status" value="1"/>
</dbReference>
<evidence type="ECO:0000313" key="15">
    <source>
        <dbReference type="EMBL" id="KAK9056422.1"/>
    </source>
</evidence>
<dbReference type="Pfam" id="PF17862">
    <property type="entry name" value="AAA_lid_3"/>
    <property type="match status" value="1"/>
</dbReference>
<dbReference type="EMBL" id="JBCNJP010000024">
    <property type="protein sequence ID" value="KAK9056422.1"/>
    <property type="molecule type" value="Genomic_DNA"/>
</dbReference>
<dbReference type="GO" id="GO:0008540">
    <property type="term" value="C:proteasome regulatory particle, base subcomplex"/>
    <property type="evidence" value="ECO:0007669"/>
    <property type="project" value="TreeGrafter"/>
</dbReference>
<evidence type="ECO:0000256" key="9">
    <source>
        <dbReference type="ARBA" id="ARBA00034532"/>
    </source>
</evidence>
<proteinExistence type="inferred from homology"/>
<evidence type="ECO:0000256" key="5">
    <source>
        <dbReference type="ARBA" id="ARBA00022840"/>
    </source>
</evidence>
<dbReference type="GO" id="GO:0016887">
    <property type="term" value="F:ATP hydrolysis activity"/>
    <property type="evidence" value="ECO:0007669"/>
    <property type="project" value="InterPro"/>
</dbReference>
<keyword evidence="5" id="KW-0067">ATP-binding</keyword>
<dbReference type="GO" id="GO:0031593">
    <property type="term" value="F:polyubiquitin modification-dependent protein binding"/>
    <property type="evidence" value="ECO:0007669"/>
    <property type="project" value="TreeGrafter"/>
</dbReference>
<keyword evidence="2" id="KW-0962">Peroxisome biogenesis</keyword>
<dbReference type="PANTHER" id="PTHR10223">
    <property type="entry name" value="26S PROTEASOME NON-ATPASE REGULATORY SUBUNIT 4"/>
    <property type="match status" value="1"/>
</dbReference>
<reference evidence="15 16" key="1">
    <citation type="submission" date="2024-04" db="EMBL/GenBank/DDBJ databases">
        <title>The reference genome of an endangered Asteraceae, Deinandra increscens subsp. villosa, native to the Central Coast of California.</title>
        <authorList>
            <person name="Guilliams M."/>
            <person name="Hasenstab-Lehman K."/>
            <person name="Meyer R."/>
            <person name="Mcevoy S."/>
        </authorList>
    </citation>
    <scope>NUCLEOTIDE SEQUENCE [LARGE SCALE GENOMIC DNA]</scope>
    <source>
        <tissue evidence="15">Leaf</tissue>
    </source>
</reference>
<dbReference type="InterPro" id="IPR015342">
    <property type="entry name" value="PEX1-N_C-lobe"/>
</dbReference>
<dbReference type="FunFam" id="1.10.287.3990:FF:000004">
    <property type="entry name" value="26S proteasome regulatory subunit N10"/>
    <property type="match status" value="1"/>
</dbReference>
<dbReference type="PANTHER" id="PTHR10223:SF0">
    <property type="entry name" value="26S PROTEASOME NON-ATPASE REGULATORY SUBUNIT 4"/>
    <property type="match status" value="1"/>
</dbReference>
<dbReference type="Proteomes" id="UP001408789">
    <property type="component" value="Unassembled WGS sequence"/>
</dbReference>
<dbReference type="Pfam" id="PF00004">
    <property type="entry name" value="AAA"/>
    <property type="match status" value="2"/>
</dbReference>
<dbReference type="InterPro" id="IPR003960">
    <property type="entry name" value="ATPase_AAA_CS"/>
</dbReference>
<dbReference type="Pfam" id="PF09262">
    <property type="entry name" value="PEX-1N"/>
    <property type="match status" value="1"/>
</dbReference>
<dbReference type="InterPro" id="IPR036465">
    <property type="entry name" value="vWFA_dom_sf"/>
</dbReference>
<dbReference type="GO" id="GO:0007031">
    <property type="term" value="P:peroxisome organization"/>
    <property type="evidence" value="ECO:0007669"/>
    <property type="project" value="UniProtKB-KW"/>
</dbReference>
<protein>
    <recommendedName>
        <fullName evidence="12">26S proteasome non-ATPase regulatory subunit 4 homolog</fullName>
    </recommendedName>
    <alternativeName>
        <fullName evidence="10">26S proteasome regulatory subunit RPN10</fullName>
    </alternativeName>
    <alternativeName>
        <fullName evidence="8">Peroxin-1</fullName>
    </alternativeName>
    <alternativeName>
        <fullName evidence="9">Peroxisomal ATPase PEX1</fullName>
    </alternativeName>
</protein>
<dbReference type="FunFam" id="1.10.8.60:FF:000105">
    <property type="entry name" value="PeRoXisome assembly factor"/>
    <property type="match status" value="1"/>
</dbReference>
<evidence type="ECO:0000259" key="14">
    <source>
        <dbReference type="PROSITE" id="PS50234"/>
    </source>
</evidence>
<dbReference type="GO" id="GO:0005777">
    <property type="term" value="C:peroxisome"/>
    <property type="evidence" value="ECO:0007669"/>
    <property type="project" value="InterPro"/>
</dbReference>
<dbReference type="InterPro" id="IPR027040">
    <property type="entry name" value="PSMD4"/>
</dbReference>
<dbReference type="Gene3D" id="3.10.330.10">
    <property type="match status" value="1"/>
</dbReference>
<accession>A0AAP0CM93</accession>
<dbReference type="Gene3D" id="1.10.8.60">
    <property type="match status" value="2"/>
</dbReference>
<evidence type="ECO:0000256" key="11">
    <source>
        <dbReference type="ARBA" id="ARBA00048778"/>
    </source>
</evidence>
<comment type="similarity">
    <text evidence="1">Belongs to the proteasome subunit S5A family.</text>
</comment>
<sequence length="1413" mass="155245">MICIDNSEWMRNGDYSPTRFQAQADVVNLICGAKTQSNPENTVGLLTMAGKGVRVLVTPTSDLGKILACMHGLEIGGEMNLAAGIQVAQLALKHRQNKKQQQRIIVFAGGPVKYDKKVLEMIGKKLKKNSVALDVVNFGEEDESKTEKLEALVAAVNNNDSSHIVHVPAGSNVLSDVLLSTPIFTGDGEGGSGFAAAAAAGGVSGFDFGVDPNLDPELALALRVSMEEERARQEAAAKKAADDSSKQEKEGESTSQDATMSEKVGTSASESEKKKDDMMDDENALLQQALAMSMDDPAASVTTHDTDMVEASADDEDLALDHTTVRIKAIPNVPKAKCVTIEPDTEDDWEVLELNAEHAEAGILKQAGIVHEAMRFPLWLHGHTTITFSVVSVDPKEPLVQLVPGTEVSVAPKRRRRSENSVVKALLRIQDGDTRFCHKCQVNDTEIGVVLTSAVFIHPETAKSFSLDPLQAVVLEQKLVTKERKLNRGTSNISKNVKSTVKEVENGTESQPQDTRQAVVRLLISDSVAKGHVMLSQSLRRYLRAGLHSWIHVKSCNIVLQKDSPSLVLSPCQFKMFGKASENSGFENLHGHRNRHSEKLLLKTNSISQFDSTDWSSHERIITLCSDHSSGQESEETSFSSNNKNGLVVLLRAWILAQLDAIMSSSKTELNSMVLGNKMLLHFQVKGIEFARPHEVRKRVGESLVDIMYIMSISEESTQAGVAYELEFSEVNKMSINKKSLEFFLEKLCLGEGLPLYSVKERTNDKPSNLKISSLSWMGTTADDVTNSRINGIIVTLLWDVFEYLQSSFPWTCVDLWTSRFWEDIISYNCCSRLASSKSQTIQQAVSGYISEALDHAPSLVVLDDLDSIIASPNNSEDHHSPSSTVLMEFLTGILDEYEEKRKNSCGIGPIAFIACVQTLTSIPQTLSSSGRFDFHVQLAAPAAAERGALLKHEIQKRSLLCSDDILLDIASSCDGYDAYDLEILVDRSVHSAIGRFVSRGLAFENDKKPSLEKDDFIQAMKGFLPIAMRDITKSASEEGHGGWLDVGGLTEIQNSIKEMIELPSKFPMIFSQAPLRLRSNVLLYGPPGCGKTHIVGAAAAACSLRFISVKGPELLNKYIGASEQAFNFRYVIYSQKQLLQHHAFFFLMNLTPLLQKEVMTIPFLTELDGVEVLTGVFVFAATSRPDLLDAALLRPGRLDRLLFCDFPSPQERLDILTVLSKKLPLAKDVNLEAIAQKTEGFSGADLQALLSDAQLAAVHDLLNSKEAHEPGNKPLITNTLLRSVCDTARPSVSEAEKQRLYGIYGQFLEAKRSAAAQVFLIHPFELLAMRKTTFKGANVFMSRNLVPPEIYDSLHDVLKDNGADIFLCCDPSRNGPNDYHIISSQDHEKFDVLRQKGCILLGMAVSLPSQVP</sequence>
<keyword evidence="6" id="KW-0813">Transport</keyword>
<dbReference type="FunFam" id="3.10.330.10:FF:000006">
    <property type="entry name" value="Peroxisome biogenesis factor 1"/>
    <property type="match status" value="1"/>
</dbReference>
<dbReference type="FunFam" id="3.40.50.410:FF:000005">
    <property type="entry name" value="26S proteasome non-ATPase regulatory subunit 4"/>
    <property type="match status" value="1"/>
</dbReference>
<keyword evidence="7" id="KW-0647">Proteasome</keyword>
<evidence type="ECO:0000256" key="10">
    <source>
        <dbReference type="ARBA" id="ARBA00044341"/>
    </source>
</evidence>
<dbReference type="InterPro" id="IPR003959">
    <property type="entry name" value="ATPase_AAA_core"/>
</dbReference>
<comment type="catalytic activity">
    <reaction evidence="11">
        <text>ATP + H2O = ADP + phosphate + H(+)</text>
        <dbReference type="Rhea" id="RHEA:13065"/>
        <dbReference type="ChEBI" id="CHEBI:15377"/>
        <dbReference type="ChEBI" id="CHEBI:15378"/>
        <dbReference type="ChEBI" id="CHEBI:30616"/>
        <dbReference type="ChEBI" id="CHEBI:43474"/>
        <dbReference type="ChEBI" id="CHEBI:456216"/>
    </reaction>
    <physiologicalReaction direction="left-to-right" evidence="11">
        <dbReference type="Rhea" id="RHEA:13066"/>
    </physiologicalReaction>
</comment>
<dbReference type="PROSITE" id="PS50330">
    <property type="entry name" value="UIM"/>
    <property type="match status" value="2"/>
</dbReference>
<dbReference type="InterPro" id="IPR003593">
    <property type="entry name" value="AAA+_ATPase"/>
</dbReference>
<dbReference type="Gene3D" id="1.10.287.3990">
    <property type="match status" value="1"/>
</dbReference>
<feature type="compositionally biased region" description="Basic and acidic residues" evidence="13">
    <location>
        <begin position="232"/>
        <end position="252"/>
    </location>
</feature>
<evidence type="ECO:0000256" key="3">
    <source>
        <dbReference type="ARBA" id="ARBA00022737"/>
    </source>
</evidence>
<dbReference type="InterPro" id="IPR027417">
    <property type="entry name" value="P-loop_NTPase"/>
</dbReference>
<keyword evidence="3" id="KW-0677">Repeat</keyword>
<keyword evidence="16" id="KW-1185">Reference proteome</keyword>
<dbReference type="Gene3D" id="3.40.50.300">
    <property type="entry name" value="P-loop containing nucleotide triphosphate hydrolases"/>
    <property type="match status" value="3"/>
</dbReference>
<dbReference type="InterPro" id="IPR002035">
    <property type="entry name" value="VWF_A"/>
</dbReference>
<comment type="caution">
    <text evidence="15">The sequence shown here is derived from an EMBL/GenBank/DDBJ whole genome shotgun (WGS) entry which is preliminary data.</text>
</comment>
<dbReference type="GO" id="GO:0015031">
    <property type="term" value="P:protein transport"/>
    <property type="evidence" value="ECO:0007669"/>
    <property type="project" value="UniProtKB-KW"/>
</dbReference>
<dbReference type="SMART" id="SM00726">
    <property type="entry name" value="UIM"/>
    <property type="match status" value="2"/>
</dbReference>